<feature type="transmembrane region" description="Helical" evidence="15">
    <location>
        <begin position="36"/>
        <end position="56"/>
    </location>
</feature>
<dbReference type="CDD" id="cd06503">
    <property type="entry name" value="ATP-synt_Fo_b"/>
    <property type="match status" value="1"/>
</dbReference>
<dbReference type="Pfam" id="PF00430">
    <property type="entry name" value="ATP-synt_B"/>
    <property type="match status" value="1"/>
</dbReference>
<dbReference type="Gene3D" id="6.10.250.1580">
    <property type="match status" value="1"/>
</dbReference>
<evidence type="ECO:0000256" key="12">
    <source>
        <dbReference type="ARBA" id="ARBA00023310"/>
    </source>
</evidence>
<evidence type="ECO:0000313" key="16">
    <source>
        <dbReference type="EMBL" id="SVB87420.1"/>
    </source>
</evidence>
<evidence type="ECO:0000256" key="10">
    <source>
        <dbReference type="ARBA" id="ARBA00023065"/>
    </source>
</evidence>
<keyword evidence="14" id="KW-0175">Coiled coil</keyword>
<evidence type="ECO:0000256" key="6">
    <source>
        <dbReference type="ARBA" id="ARBA00022547"/>
    </source>
</evidence>
<organism evidence="16">
    <name type="scientific">marine metagenome</name>
    <dbReference type="NCBI Taxonomy" id="408172"/>
    <lineage>
        <taxon>unclassified sequences</taxon>
        <taxon>metagenomes</taxon>
        <taxon>ecological metagenomes</taxon>
    </lineage>
</organism>
<evidence type="ECO:0000256" key="15">
    <source>
        <dbReference type="SAM" id="Phobius"/>
    </source>
</evidence>
<keyword evidence="7 15" id="KW-0812">Transmembrane</keyword>
<dbReference type="PANTHER" id="PTHR33445">
    <property type="entry name" value="ATP SYNTHASE SUBUNIT B', CHLOROPLASTIC"/>
    <property type="match status" value="1"/>
</dbReference>
<proteinExistence type="inferred from homology"/>
<evidence type="ECO:0000256" key="4">
    <source>
        <dbReference type="ARBA" id="ARBA00022448"/>
    </source>
</evidence>
<dbReference type="InterPro" id="IPR050059">
    <property type="entry name" value="ATP_synthase_B_chain"/>
</dbReference>
<protein>
    <submittedName>
        <fullName evidence="16">Uncharacterized protein</fullName>
    </submittedName>
</protein>
<evidence type="ECO:0000256" key="11">
    <source>
        <dbReference type="ARBA" id="ARBA00023136"/>
    </source>
</evidence>
<keyword evidence="4" id="KW-0813">Transport</keyword>
<dbReference type="GO" id="GO:0012505">
    <property type="term" value="C:endomembrane system"/>
    <property type="evidence" value="ECO:0007669"/>
    <property type="project" value="UniProtKB-SubCell"/>
</dbReference>
<keyword evidence="10" id="KW-0406">Ion transport</keyword>
<evidence type="ECO:0000256" key="5">
    <source>
        <dbReference type="ARBA" id="ARBA00022475"/>
    </source>
</evidence>
<dbReference type="InterPro" id="IPR002146">
    <property type="entry name" value="ATP_synth_b/b'su_bac/chlpt"/>
</dbReference>
<dbReference type="HAMAP" id="MF_01398">
    <property type="entry name" value="ATP_synth_b_bprime"/>
    <property type="match status" value="1"/>
</dbReference>
<dbReference type="GO" id="GO:0046961">
    <property type="term" value="F:proton-transporting ATPase activity, rotational mechanism"/>
    <property type="evidence" value="ECO:0007669"/>
    <property type="project" value="TreeGrafter"/>
</dbReference>
<evidence type="ECO:0000256" key="13">
    <source>
        <dbReference type="ARBA" id="ARBA00025198"/>
    </source>
</evidence>
<evidence type="ECO:0000256" key="3">
    <source>
        <dbReference type="ARBA" id="ARBA00005513"/>
    </source>
</evidence>
<dbReference type="InterPro" id="IPR028987">
    <property type="entry name" value="ATP_synth_B-like_membr_sf"/>
</dbReference>
<evidence type="ECO:0000256" key="9">
    <source>
        <dbReference type="ARBA" id="ARBA00022989"/>
    </source>
</evidence>
<dbReference type="PANTHER" id="PTHR33445:SF1">
    <property type="entry name" value="ATP SYNTHASE SUBUNIT B"/>
    <property type="match status" value="1"/>
</dbReference>
<dbReference type="GO" id="GO:0045259">
    <property type="term" value="C:proton-transporting ATP synthase complex"/>
    <property type="evidence" value="ECO:0007669"/>
    <property type="project" value="UniProtKB-KW"/>
</dbReference>
<keyword evidence="12" id="KW-0066">ATP synthesis</keyword>
<keyword evidence="9 15" id="KW-1133">Transmembrane helix</keyword>
<evidence type="ECO:0000256" key="1">
    <source>
        <dbReference type="ARBA" id="ARBA00004167"/>
    </source>
</evidence>
<dbReference type="AlphaFoldDB" id="A0A382HJE1"/>
<comment type="subcellular location">
    <subcellularLocation>
        <location evidence="2">Endomembrane system</location>
    </subcellularLocation>
    <subcellularLocation>
        <location evidence="1">Membrane</location>
        <topology evidence="1">Single-pass membrane protein</topology>
    </subcellularLocation>
</comment>
<keyword evidence="5" id="KW-1003">Cell membrane</keyword>
<name>A0A382HJE1_9ZZZZ</name>
<evidence type="ECO:0000256" key="8">
    <source>
        <dbReference type="ARBA" id="ARBA00022781"/>
    </source>
</evidence>
<keyword evidence="6" id="KW-0138">CF(0)</keyword>
<evidence type="ECO:0000256" key="14">
    <source>
        <dbReference type="SAM" id="Coils"/>
    </source>
</evidence>
<dbReference type="GO" id="GO:0015986">
    <property type="term" value="P:proton motive force-driven ATP synthesis"/>
    <property type="evidence" value="ECO:0007669"/>
    <property type="project" value="InterPro"/>
</dbReference>
<keyword evidence="8" id="KW-0375">Hydrogen ion transport</keyword>
<evidence type="ECO:0000256" key="2">
    <source>
        <dbReference type="ARBA" id="ARBA00004308"/>
    </source>
</evidence>
<dbReference type="NCBIfam" id="TIGR01144">
    <property type="entry name" value="ATP_synt_b"/>
    <property type="match status" value="1"/>
</dbReference>
<gene>
    <name evidence="16" type="ORF">METZ01_LOCUS240274</name>
</gene>
<evidence type="ECO:0000256" key="7">
    <source>
        <dbReference type="ARBA" id="ARBA00022692"/>
    </source>
</evidence>
<dbReference type="SUPFAM" id="SSF81573">
    <property type="entry name" value="F1F0 ATP synthase subunit B, membrane domain"/>
    <property type="match status" value="1"/>
</dbReference>
<comment type="function">
    <text evidence="13">F(1)F(0) ATP synthase produces ATP from ADP in the presence of a proton or sodium gradient. F-type ATPases consist of two structural domains, F(1) containing the extramembraneous catalytic core and F(0) containing the membrane proton channel, linked together by a central stalk and a peripheral stalk. During catalysis, ATP synthesis in the catalytic domain of F(1) is coupled via a rotary mechanism of the central stalk subunits to proton translocation.</text>
</comment>
<dbReference type="InterPro" id="IPR005864">
    <property type="entry name" value="ATP_synth_F0_bsu_bac"/>
</dbReference>
<comment type="similarity">
    <text evidence="3">Belongs to the ATPase B chain family.</text>
</comment>
<feature type="coiled-coil region" evidence="14">
    <location>
        <begin position="70"/>
        <end position="97"/>
    </location>
</feature>
<keyword evidence="11 15" id="KW-0472">Membrane</keyword>
<accession>A0A382HJE1</accession>
<dbReference type="EMBL" id="UINC01061635">
    <property type="protein sequence ID" value="SVB87420.1"/>
    <property type="molecule type" value="Genomic_DNA"/>
</dbReference>
<sequence>MNHYWSIPDDEVLHESTEAHGASSEQNPLVKLDPGLFIWTILTFLLLLMVLAKFAWKPLLVMLDERQKSIDDSLLSAEKARQELEGINQKSEAILSKAKTEAQTIVTDAKSAAEKLKEDIVLKAKKEADGQLEKAKNQISVEKDKALLEIRQEIVDLSITVAEKIIKKNISKDDNASIIEDSLNKLDNYEA</sequence>
<reference evidence="16" key="1">
    <citation type="submission" date="2018-05" db="EMBL/GenBank/DDBJ databases">
        <authorList>
            <person name="Lanie J.A."/>
            <person name="Ng W.-L."/>
            <person name="Kazmierczak K.M."/>
            <person name="Andrzejewski T.M."/>
            <person name="Davidsen T.M."/>
            <person name="Wayne K.J."/>
            <person name="Tettelin H."/>
            <person name="Glass J.I."/>
            <person name="Rusch D."/>
            <person name="Podicherti R."/>
            <person name="Tsui H.-C.T."/>
            <person name="Winkler M.E."/>
        </authorList>
    </citation>
    <scope>NUCLEOTIDE SEQUENCE</scope>
</reference>